<feature type="chain" id="PRO_5011564097" description="Outer membrane lipoprotein carrier protein LolA" evidence="6">
    <location>
        <begin position="27"/>
        <end position="247"/>
    </location>
</feature>
<evidence type="ECO:0000256" key="5">
    <source>
        <dbReference type="SAM" id="MobiDB-lite"/>
    </source>
</evidence>
<comment type="subunit">
    <text evidence="1">Monomer.</text>
</comment>
<evidence type="ECO:0008006" key="9">
    <source>
        <dbReference type="Google" id="ProtNLM"/>
    </source>
</evidence>
<dbReference type="AlphaFoldDB" id="A0A1H2S804"/>
<dbReference type="OrthoDB" id="6372173at2"/>
<keyword evidence="8" id="KW-1185">Reference proteome</keyword>
<dbReference type="SUPFAM" id="SSF89392">
    <property type="entry name" value="Prokaryotic lipoproteins and lipoprotein localization factors"/>
    <property type="match status" value="1"/>
</dbReference>
<feature type="region of interest" description="Disordered" evidence="5">
    <location>
        <begin position="96"/>
        <end position="117"/>
    </location>
</feature>
<accession>A0A1H2S804</accession>
<feature type="compositionally biased region" description="Acidic residues" evidence="5">
    <location>
        <begin position="99"/>
        <end position="109"/>
    </location>
</feature>
<evidence type="ECO:0000256" key="2">
    <source>
        <dbReference type="ARBA" id="ARBA00022448"/>
    </source>
</evidence>
<feature type="region of interest" description="Disordered" evidence="5">
    <location>
        <begin position="227"/>
        <end position="247"/>
    </location>
</feature>
<evidence type="ECO:0000256" key="1">
    <source>
        <dbReference type="ARBA" id="ARBA00011245"/>
    </source>
</evidence>
<dbReference type="RefSeq" id="WP_139243902.1">
    <property type="nucleotide sequence ID" value="NZ_BMXH01000001.1"/>
</dbReference>
<dbReference type="Proteomes" id="UP000198500">
    <property type="component" value="Unassembled WGS sequence"/>
</dbReference>
<evidence type="ECO:0000256" key="3">
    <source>
        <dbReference type="ARBA" id="ARBA00022729"/>
    </source>
</evidence>
<dbReference type="InterPro" id="IPR029046">
    <property type="entry name" value="LolA/LolB/LppX"/>
</dbReference>
<evidence type="ECO:0000313" key="8">
    <source>
        <dbReference type="Proteomes" id="UP000198500"/>
    </source>
</evidence>
<feature type="signal peptide" evidence="6">
    <location>
        <begin position="1"/>
        <end position="26"/>
    </location>
</feature>
<evidence type="ECO:0000313" key="7">
    <source>
        <dbReference type="EMBL" id="SDW27656.1"/>
    </source>
</evidence>
<reference evidence="7 8" key="1">
    <citation type="submission" date="2016-10" db="EMBL/GenBank/DDBJ databases">
        <authorList>
            <person name="de Groot N.N."/>
        </authorList>
    </citation>
    <scope>NUCLEOTIDE SEQUENCE [LARGE SCALE GENOMIC DNA]</scope>
    <source>
        <strain evidence="7 8">DSM 19219</strain>
    </source>
</reference>
<dbReference type="GO" id="GO:0015031">
    <property type="term" value="P:protein transport"/>
    <property type="evidence" value="ECO:0007669"/>
    <property type="project" value="UniProtKB-KW"/>
</dbReference>
<gene>
    <name evidence="7" type="ORF">SAMN05443545_101495</name>
</gene>
<evidence type="ECO:0000256" key="6">
    <source>
        <dbReference type="SAM" id="SignalP"/>
    </source>
</evidence>
<keyword evidence="4" id="KW-0653">Protein transport</keyword>
<keyword evidence="3 6" id="KW-0732">Signal</keyword>
<name>A0A1H2S804_9GAMM</name>
<evidence type="ECO:0000256" key="4">
    <source>
        <dbReference type="ARBA" id="ARBA00022927"/>
    </source>
</evidence>
<sequence>MPHYSIAMMRTATGLLLVATSLPAWSDLEALQEKLAEPHALQGSFEQRHWLTDRDTRLHSEGRFLYYRDQYVIWHYHTPMEATLRFQTAIMSTPHVSATEEEEDDDDANEDGKRGDTLEELLPGRIELEQYLVALMGGNWPVLQEEFTIDMQGKPDDWEVMLTPSAPPLETYLSTITLSGGEHLEHLTFNAANGDELEVSLIDVTPIVDTQVTRFLVDWFNLSEDLVEESVSEEDEDDDGETSEDDE</sequence>
<protein>
    <recommendedName>
        <fullName evidence="9">Outer membrane lipoprotein carrier protein LolA</fullName>
    </recommendedName>
</protein>
<keyword evidence="2" id="KW-0813">Transport</keyword>
<dbReference type="EMBL" id="FNNI01000001">
    <property type="protein sequence ID" value="SDW27656.1"/>
    <property type="molecule type" value="Genomic_DNA"/>
</dbReference>
<proteinExistence type="predicted"/>
<organism evidence="7 8">
    <name type="scientific">Aidingimonas halophila</name>
    <dbReference type="NCBI Taxonomy" id="574349"/>
    <lineage>
        <taxon>Bacteria</taxon>
        <taxon>Pseudomonadati</taxon>
        <taxon>Pseudomonadota</taxon>
        <taxon>Gammaproteobacteria</taxon>
        <taxon>Oceanospirillales</taxon>
        <taxon>Halomonadaceae</taxon>
        <taxon>Aidingimonas</taxon>
    </lineage>
</organism>
<dbReference type="STRING" id="574349.SAMN05443545_101495"/>
<dbReference type="Gene3D" id="2.50.20.10">
    <property type="entry name" value="Lipoprotein localisation LolA/LolB/LppX"/>
    <property type="match status" value="1"/>
</dbReference>